<name>A0A1L7WBZ2_9HELO</name>
<feature type="transmembrane region" description="Helical" evidence="5">
    <location>
        <begin position="243"/>
        <end position="262"/>
    </location>
</feature>
<dbReference type="PANTHER" id="PTHR23502">
    <property type="entry name" value="MAJOR FACILITATOR SUPERFAMILY"/>
    <property type="match status" value="1"/>
</dbReference>
<dbReference type="GO" id="GO:0022857">
    <property type="term" value="F:transmembrane transporter activity"/>
    <property type="evidence" value="ECO:0007669"/>
    <property type="project" value="TreeGrafter"/>
</dbReference>
<dbReference type="STRING" id="576137.A0A1L7WBZ2"/>
<feature type="transmembrane region" description="Helical" evidence="5">
    <location>
        <begin position="135"/>
        <end position="154"/>
    </location>
</feature>
<evidence type="ECO:0000256" key="5">
    <source>
        <dbReference type="SAM" id="Phobius"/>
    </source>
</evidence>
<evidence type="ECO:0000256" key="3">
    <source>
        <dbReference type="ARBA" id="ARBA00022989"/>
    </source>
</evidence>
<evidence type="ECO:0000256" key="2">
    <source>
        <dbReference type="ARBA" id="ARBA00022692"/>
    </source>
</evidence>
<evidence type="ECO:0000256" key="1">
    <source>
        <dbReference type="ARBA" id="ARBA00004141"/>
    </source>
</evidence>
<reference evidence="6 7" key="1">
    <citation type="submission" date="2016-03" db="EMBL/GenBank/DDBJ databases">
        <authorList>
            <person name="Ploux O."/>
        </authorList>
    </citation>
    <scope>NUCLEOTIDE SEQUENCE [LARGE SCALE GENOMIC DNA]</scope>
    <source>
        <strain evidence="6 7">UAMH 11012</strain>
    </source>
</reference>
<dbReference type="Gene3D" id="1.20.1250.20">
    <property type="entry name" value="MFS general substrate transporter like domains"/>
    <property type="match status" value="1"/>
</dbReference>
<dbReference type="GO" id="GO:0005886">
    <property type="term" value="C:plasma membrane"/>
    <property type="evidence" value="ECO:0007669"/>
    <property type="project" value="TreeGrafter"/>
</dbReference>
<evidence type="ECO:0008006" key="8">
    <source>
        <dbReference type="Google" id="ProtNLM"/>
    </source>
</evidence>
<dbReference type="SUPFAM" id="SSF103473">
    <property type="entry name" value="MFS general substrate transporter"/>
    <property type="match status" value="1"/>
</dbReference>
<feature type="transmembrane region" description="Helical" evidence="5">
    <location>
        <begin position="217"/>
        <end position="237"/>
    </location>
</feature>
<dbReference type="OrthoDB" id="2585655at2759"/>
<dbReference type="InterPro" id="IPR036259">
    <property type="entry name" value="MFS_trans_sf"/>
</dbReference>
<dbReference type="EMBL" id="FJOG01000001">
    <property type="protein sequence ID" value="CZR50300.1"/>
    <property type="molecule type" value="Genomic_DNA"/>
</dbReference>
<dbReference type="PANTHER" id="PTHR23502:SF29">
    <property type="entry name" value="TRANSPORTER, PUTATIVE (AFU_ORTHOLOGUE AFUA_6G06680)-RELATED"/>
    <property type="match status" value="1"/>
</dbReference>
<accession>A0A1L7WBZ2</accession>
<feature type="transmembrane region" description="Helical" evidence="5">
    <location>
        <begin position="67"/>
        <end position="89"/>
    </location>
</feature>
<comment type="subcellular location">
    <subcellularLocation>
        <location evidence="1">Membrane</location>
        <topology evidence="1">Multi-pass membrane protein</topology>
    </subcellularLocation>
</comment>
<evidence type="ECO:0000256" key="4">
    <source>
        <dbReference type="ARBA" id="ARBA00023136"/>
    </source>
</evidence>
<organism evidence="6 7">
    <name type="scientific">Phialocephala subalpina</name>
    <dbReference type="NCBI Taxonomy" id="576137"/>
    <lineage>
        <taxon>Eukaryota</taxon>
        <taxon>Fungi</taxon>
        <taxon>Dikarya</taxon>
        <taxon>Ascomycota</taxon>
        <taxon>Pezizomycotina</taxon>
        <taxon>Leotiomycetes</taxon>
        <taxon>Helotiales</taxon>
        <taxon>Mollisiaceae</taxon>
        <taxon>Phialocephala</taxon>
        <taxon>Phialocephala fortinii species complex</taxon>
    </lineage>
</organism>
<feature type="transmembrane region" description="Helical" evidence="5">
    <location>
        <begin position="109"/>
        <end position="128"/>
    </location>
</feature>
<protein>
    <recommendedName>
        <fullName evidence="8">Major facilitator superfamily (MFS) profile domain-containing protein</fullName>
    </recommendedName>
</protein>
<dbReference type="Proteomes" id="UP000184330">
    <property type="component" value="Unassembled WGS sequence"/>
</dbReference>
<feature type="transmembrane region" description="Helical" evidence="5">
    <location>
        <begin position="174"/>
        <end position="196"/>
    </location>
</feature>
<keyword evidence="4 5" id="KW-0472">Membrane</keyword>
<dbReference type="AlphaFoldDB" id="A0A1L7WBZ2"/>
<evidence type="ECO:0000313" key="6">
    <source>
        <dbReference type="EMBL" id="CZR50300.1"/>
    </source>
</evidence>
<proteinExistence type="predicted"/>
<keyword evidence="3 5" id="KW-1133">Transmembrane helix</keyword>
<sequence length="266" mass="28549">MGFLGILEDHKLPHVTGTVILNEEKAHSEAATGGLKHGEGSNRNLILVPQPSEDPNDPLSWPYRQKLACVLIVACGAIMNCTVLTGLLSTGFTKITIELKLHIQKIALLVGYQLLIGGICGTLVPAIARKWGKRLCFLFGGTVAIIGTIVDQCAQDYSTLLAGRMIGGAGISCWELLFLGTFIGGSFDTLFMFISFDPLIGWCTRKNKGNYEPEYRLIPTLLGLGSGATTIGFGYLVQHDRSHYAAAILHGVMLFGVIAALISTNS</sequence>
<gene>
    <name evidence="6" type="ORF">PAC_00172</name>
</gene>
<keyword evidence="2 5" id="KW-0812">Transmembrane</keyword>
<evidence type="ECO:0000313" key="7">
    <source>
        <dbReference type="Proteomes" id="UP000184330"/>
    </source>
</evidence>
<keyword evidence="7" id="KW-1185">Reference proteome</keyword>